<name>A0A8J6T3V9_9DELT</name>
<accession>A0A8J6T3V9</accession>
<dbReference type="GO" id="GO:0016491">
    <property type="term" value="F:oxidoreductase activity"/>
    <property type="evidence" value="ECO:0007669"/>
    <property type="project" value="InterPro"/>
</dbReference>
<reference evidence="5 6" key="1">
    <citation type="submission" date="2020-08" db="EMBL/GenBank/DDBJ databases">
        <title>Bridging the membrane lipid divide: bacteria of the FCB group superphylum have the potential to synthesize archaeal ether lipids.</title>
        <authorList>
            <person name="Villanueva L."/>
            <person name="Von Meijenfeldt F.A.B."/>
            <person name="Westbye A.B."/>
            <person name="Yadav S."/>
            <person name="Hopmans E.C."/>
            <person name="Dutilh B.E."/>
            <person name="Sinninghe Damste J.S."/>
        </authorList>
    </citation>
    <scope>NUCLEOTIDE SEQUENCE [LARGE SCALE GENOMIC DNA]</scope>
    <source>
        <strain evidence="5">NIOZ-UU27</strain>
    </source>
</reference>
<dbReference type="InterPro" id="IPR012347">
    <property type="entry name" value="Ferritin-like"/>
</dbReference>
<dbReference type="InterPro" id="IPR052753">
    <property type="entry name" value="Rbr2/Nigerythrin"/>
</dbReference>
<comment type="caution">
    <text evidence="5">The sequence shown here is derived from an EMBL/GenBank/DDBJ whole genome shotgun (WGS) entry which is preliminary data.</text>
</comment>
<dbReference type="PANTHER" id="PTHR33746">
    <property type="entry name" value="RUBRERYTHRIN"/>
    <property type="match status" value="1"/>
</dbReference>
<evidence type="ECO:0000313" key="5">
    <source>
        <dbReference type="EMBL" id="MBC8176662.1"/>
    </source>
</evidence>
<dbReference type="Pfam" id="PF02915">
    <property type="entry name" value="Rubrerythrin"/>
    <property type="match status" value="1"/>
</dbReference>
<dbReference type="InterPro" id="IPR009040">
    <property type="entry name" value="Ferritin-like_diiron"/>
</dbReference>
<dbReference type="PROSITE" id="PS50903">
    <property type="entry name" value="RUBREDOXIN_LIKE"/>
    <property type="match status" value="1"/>
</dbReference>
<dbReference type="GO" id="GO:0005506">
    <property type="term" value="F:iron ion binding"/>
    <property type="evidence" value="ECO:0007669"/>
    <property type="project" value="InterPro"/>
</dbReference>
<feature type="domain" description="Rubredoxin-like" evidence="3">
    <location>
        <begin position="142"/>
        <end position="175"/>
    </location>
</feature>
<dbReference type="InterPro" id="IPR009078">
    <property type="entry name" value="Ferritin-like_SF"/>
</dbReference>
<organism evidence="5 6">
    <name type="scientific">Candidatus Desulfacyla euxinica</name>
    <dbReference type="NCBI Taxonomy" id="2841693"/>
    <lineage>
        <taxon>Bacteria</taxon>
        <taxon>Deltaproteobacteria</taxon>
        <taxon>Candidatus Desulfacyla</taxon>
    </lineage>
</organism>
<dbReference type="InterPro" id="IPR024934">
    <property type="entry name" value="Rubredoxin-like_dom"/>
</dbReference>
<evidence type="ECO:0000259" key="4">
    <source>
        <dbReference type="PROSITE" id="PS50905"/>
    </source>
</evidence>
<keyword evidence="2" id="KW-0249">Electron transport</keyword>
<dbReference type="Proteomes" id="UP000650524">
    <property type="component" value="Unassembled WGS sequence"/>
</dbReference>
<evidence type="ECO:0000256" key="2">
    <source>
        <dbReference type="ARBA" id="ARBA00022982"/>
    </source>
</evidence>
<dbReference type="Gene3D" id="2.20.28.10">
    <property type="match status" value="1"/>
</dbReference>
<dbReference type="Pfam" id="PF21349">
    <property type="entry name" value="RUBY_RBDX"/>
    <property type="match status" value="1"/>
</dbReference>
<sequence>MNVYKKESNAMSEKTEKNLAYAFAAESKAAVRNATFSKKADAEGYSQIARLFRAVSEAESVHARRFLLLMRGKIGSTEENLETAFQNEIKANVEEYPGLIKDASDEGKEGALKAFSHSKDVEDGHAELYKKAMNDMLSDRETDYHVCQVCGYVAEDNPPDNCPVCGAVKGKFKQVT</sequence>
<evidence type="ECO:0000313" key="6">
    <source>
        <dbReference type="Proteomes" id="UP000650524"/>
    </source>
</evidence>
<evidence type="ECO:0000259" key="3">
    <source>
        <dbReference type="PROSITE" id="PS50903"/>
    </source>
</evidence>
<dbReference type="InterPro" id="IPR048574">
    <property type="entry name" value="RUBY_RBDX"/>
</dbReference>
<proteinExistence type="predicted"/>
<protein>
    <submittedName>
        <fullName evidence="5">Rubrerythrin family protein</fullName>
    </submittedName>
</protein>
<dbReference type="EMBL" id="JACNJD010000152">
    <property type="protein sequence ID" value="MBC8176662.1"/>
    <property type="molecule type" value="Genomic_DNA"/>
</dbReference>
<dbReference type="AlphaFoldDB" id="A0A8J6T3V9"/>
<dbReference type="InterPro" id="IPR003251">
    <property type="entry name" value="Rr_diiron-bd_dom"/>
</dbReference>
<dbReference type="SUPFAM" id="SSF57802">
    <property type="entry name" value="Rubredoxin-like"/>
    <property type="match status" value="1"/>
</dbReference>
<keyword evidence="1" id="KW-0813">Transport</keyword>
<dbReference type="CDD" id="cd01041">
    <property type="entry name" value="Rubrerythrin"/>
    <property type="match status" value="1"/>
</dbReference>
<feature type="domain" description="Ferritin-like diiron" evidence="4">
    <location>
        <begin position="9"/>
        <end position="140"/>
    </location>
</feature>
<dbReference type="Gene3D" id="1.20.1260.10">
    <property type="match status" value="1"/>
</dbReference>
<dbReference type="SUPFAM" id="SSF47240">
    <property type="entry name" value="Ferritin-like"/>
    <property type="match status" value="1"/>
</dbReference>
<evidence type="ECO:0000256" key="1">
    <source>
        <dbReference type="ARBA" id="ARBA00022448"/>
    </source>
</evidence>
<gene>
    <name evidence="5" type="ORF">H8E19_04585</name>
</gene>
<dbReference type="PROSITE" id="PS50905">
    <property type="entry name" value="FERRITIN_LIKE"/>
    <property type="match status" value="1"/>
</dbReference>
<dbReference type="PANTHER" id="PTHR33746:SF4">
    <property type="entry name" value="RUBRERYTHRIN"/>
    <property type="match status" value="1"/>
</dbReference>